<accession>A0A139PG55</accession>
<dbReference type="EMBL" id="LQOB01000010">
    <property type="protein sequence ID" value="KXT88391.1"/>
    <property type="molecule type" value="Genomic_DNA"/>
</dbReference>
<proteinExistence type="predicted"/>
<dbReference type="PATRIC" id="fig|1303.79.peg.84"/>
<gene>
    <name evidence="1" type="ORF">SORDD16_00072</name>
</gene>
<reference evidence="1 2" key="1">
    <citation type="submission" date="2016-01" db="EMBL/GenBank/DDBJ databases">
        <title>Highly variable Streptococcus oralis are common among viridans streptococci isolated from primates.</title>
        <authorList>
            <person name="Denapaite D."/>
            <person name="Rieger M."/>
            <person name="Koendgen S."/>
            <person name="Brueckner R."/>
            <person name="Ochigava I."/>
            <person name="Kappeler P."/>
            <person name="Maetz-Rensing K."/>
            <person name="Leendertz F."/>
            <person name="Hakenbeck R."/>
        </authorList>
    </citation>
    <scope>NUCLEOTIDE SEQUENCE [LARGE SCALE GENOMIC DNA]</scope>
    <source>
        <strain evidence="1 2">DD16</strain>
    </source>
</reference>
<dbReference type="AlphaFoldDB" id="A0A139PG55"/>
<dbReference type="Proteomes" id="UP000072653">
    <property type="component" value="Unassembled WGS sequence"/>
</dbReference>
<protein>
    <recommendedName>
        <fullName evidence="3">Transposase</fullName>
    </recommendedName>
</protein>
<comment type="caution">
    <text evidence="1">The sequence shown here is derived from an EMBL/GenBank/DDBJ whole genome shotgun (WGS) entry which is preliminary data.</text>
</comment>
<sequence length="67" mass="7847">MRKYKQEELDGFKESRTWKRYSPELKGQAVRDYLDGRSSLTASESLRKKSLKGLKIVEEKDLKANLI</sequence>
<name>A0A139PG55_STROR</name>
<evidence type="ECO:0000313" key="2">
    <source>
        <dbReference type="Proteomes" id="UP000072653"/>
    </source>
</evidence>
<organism evidence="1 2">
    <name type="scientific">Streptococcus oralis</name>
    <dbReference type="NCBI Taxonomy" id="1303"/>
    <lineage>
        <taxon>Bacteria</taxon>
        <taxon>Bacillati</taxon>
        <taxon>Bacillota</taxon>
        <taxon>Bacilli</taxon>
        <taxon>Lactobacillales</taxon>
        <taxon>Streptococcaceae</taxon>
        <taxon>Streptococcus</taxon>
    </lineage>
</organism>
<evidence type="ECO:0000313" key="1">
    <source>
        <dbReference type="EMBL" id="KXT88391.1"/>
    </source>
</evidence>
<evidence type="ECO:0008006" key="3">
    <source>
        <dbReference type="Google" id="ProtNLM"/>
    </source>
</evidence>